<dbReference type="Proteomes" id="UP000293547">
    <property type="component" value="Unassembled WGS sequence"/>
</dbReference>
<proteinExistence type="predicted"/>
<evidence type="ECO:0000313" key="2">
    <source>
        <dbReference type="Proteomes" id="UP000293547"/>
    </source>
</evidence>
<name>A0ACB6G443_9PLEO</name>
<comment type="caution">
    <text evidence="1">The sequence shown here is derived from an EMBL/GenBank/DDBJ whole genome shotgun (WGS) entry which is preliminary data.</text>
</comment>
<dbReference type="EMBL" id="PDWZ02000001">
    <property type="protein sequence ID" value="KAB2111483.1"/>
    <property type="molecule type" value="Genomic_DNA"/>
</dbReference>
<accession>A0ACB6G443</accession>
<organism evidence="1 2">
    <name type="scientific">Alternaria gaisen</name>
    <dbReference type="NCBI Taxonomy" id="167740"/>
    <lineage>
        <taxon>Eukaryota</taxon>
        <taxon>Fungi</taxon>
        <taxon>Dikarya</taxon>
        <taxon>Ascomycota</taxon>
        <taxon>Pezizomycotina</taxon>
        <taxon>Dothideomycetes</taxon>
        <taxon>Pleosporomycetidae</taxon>
        <taxon>Pleosporales</taxon>
        <taxon>Pleosporineae</taxon>
        <taxon>Pleosporaceae</taxon>
        <taxon>Alternaria</taxon>
        <taxon>Alternaria sect. Alternaria</taxon>
    </lineage>
</organism>
<protein>
    <submittedName>
        <fullName evidence="1">Uncharacterized protein</fullName>
    </submittedName>
</protein>
<sequence>MGEHRSIAGLRCPATHRHIFCYDLITEHSFYKPTATSQRHQITTEHSKQHLKPDGVRYNNKTERDYAFHAWNSVFHPFDRKTTRSIV</sequence>
<reference evidence="1 2" key="1">
    <citation type="journal article" date="2019" name="bioRxiv">
        <title>Genomics, evolutionary history and diagnostics of the Alternaria alternata species group including apple and Asian pear pathotypes.</title>
        <authorList>
            <person name="Armitage A.D."/>
            <person name="Cockerton H.M."/>
            <person name="Sreenivasaprasad S."/>
            <person name="Woodhall J.W."/>
            <person name="Lane C.R."/>
            <person name="Harrison R.J."/>
            <person name="Clarkson J.P."/>
        </authorList>
    </citation>
    <scope>NUCLEOTIDE SEQUENCE [LARGE SCALE GENOMIC DNA]</scope>
    <source>
        <strain evidence="1 2">FERA 650</strain>
    </source>
</reference>
<gene>
    <name evidence="1" type="ORF">AG0111_0g1916</name>
</gene>
<keyword evidence="2" id="KW-1185">Reference proteome</keyword>
<evidence type="ECO:0000313" key="1">
    <source>
        <dbReference type="EMBL" id="KAB2111483.1"/>
    </source>
</evidence>